<evidence type="ECO:0000313" key="3">
    <source>
        <dbReference type="Proteomes" id="UP000218811"/>
    </source>
</evidence>
<dbReference type="GO" id="GO:0004540">
    <property type="term" value="F:RNA nuclease activity"/>
    <property type="evidence" value="ECO:0007669"/>
    <property type="project" value="InterPro"/>
</dbReference>
<dbReference type="AlphaFoldDB" id="A0A2H3JPR9"/>
<dbReference type="OrthoDB" id="549353at2759"/>
<dbReference type="GO" id="GO:0005777">
    <property type="term" value="C:peroxisome"/>
    <property type="evidence" value="ECO:0007669"/>
    <property type="project" value="InterPro"/>
</dbReference>
<feature type="domain" description="NYN" evidence="1">
    <location>
        <begin position="22"/>
        <end position="150"/>
    </location>
</feature>
<evidence type="ECO:0000259" key="1">
    <source>
        <dbReference type="Pfam" id="PF01936"/>
    </source>
</evidence>
<dbReference type="OMA" id="IHAGSWS"/>
<dbReference type="PANTHER" id="PTHR14379">
    <property type="entry name" value="LIMKAIN B LKAP"/>
    <property type="match status" value="1"/>
</dbReference>
<dbReference type="STRING" id="742152.A0A2H3JPR9"/>
<dbReference type="Proteomes" id="UP000218811">
    <property type="component" value="Unassembled WGS sequence"/>
</dbReference>
<keyword evidence="3" id="KW-1185">Reference proteome</keyword>
<gene>
    <name evidence="2" type="ORF">WOLCODRAFT_77287</name>
</gene>
<dbReference type="InterPro" id="IPR024768">
    <property type="entry name" value="Marf1"/>
</dbReference>
<evidence type="ECO:0000313" key="2">
    <source>
        <dbReference type="EMBL" id="PCH44166.1"/>
    </source>
</evidence>
<proteinExistence type="predicted"/>
<dbReference type="Pfam" id="PF01936">
    <property type="entry name" value="NYN"/>
    <property type="match status" value="1"/>
</dbReference>
<sequence length="177" mass="19591">MYATCAKHASGPSNKEPKCSQNVALFWDFENLAIPAKGQAAHKRITSLIQLTKTYGESYTIRAYLDPDLYSSSRCRKLLQKLREFGVDLVSCPHEGKKEVVDSMIHGDMEKFANSSSGRATVILVSADSGYKERMSELSRHGLNVVLIAPKQIHAGSWSTTPISVRLNWPNLAPVNL</sequence>
<organism evidence="2 3">
    <name type="scientific">Wolfiporia cocos (strain MD-104)</name>
    <name type="common">Brown rot fungus</name>
    <dbReference type="NCBI Taxonomy" id="742152"/>
    <lineage>
        <taxon>Eukaryota</taxon>
        <taxon>Fungi</taxon>
        <taxon>Dikarya</taxon>
        <taxon>Basidiomycota</taxon>
        <taxon>Agaricomycotina</taxon>
        <taxon>Agaricomycetes</taxon>
        <taxon>Polyporales</taxon>
        <taxon>Phaeolaceae</taxon>
        <taxon>Wolfiporia</taxon>
    </lineage>
</organism>
<dbReference type="GO" id="GO:0010468">
    <property type="term" value="P:regulation of gene expression"/>
    <property type="evidence" value="ECO:0007669"/>
    <property type="project" value="InterPro"/>
</dbReference>
<accession>A0A2H3JPR9</accession>
<dbReference type="InterPro" id="IPR021139">
    <property type="entry name" value="NYN"/>
</dbReference>
<dbReference type="Gene3D" id="3.40.50.1010">
    <property type="entry name" value="5'-nuclease"/>
    <property type="match status" value="1"/>
</dbReference>
<reference evidence="2 3" key="1">
    <citation type="journal article" date="2012" name="Science">
        <title>The Paleozoic origin of enzymatic lignin decomposition reconstructed from 31 fungal genomes.</title>
        <authorList>
            <person name="Floudas D."/>
            <person name="Binder M."/>
            <person name="Riley R."/>
            <person name="Barry K."/>
            <person name="Blanchette R.A."/>
            <person name="Henrissat B."/>
            <person name="Martinez A.T."/>
            <person name="Otillar R."/>
            <person name="Spatafora J.W."/>
            <person name="Yadav J.S."/>
            <person name="Aerts A."/>
            <person name="Benoit I."/>
            <person name="Boyd A."/>
            <person name="Carlson A."/>
            <person name="Copeland A."/>
            <person name="Coutinho P.M."/>
            <person name="de Vries R.P."/>
            <person name="Ferreira P."/>
            <person name="Findley K."/>
            <person name="Foster B."/>
            <person name="Gaskell J."/>
            <person name="Glotzer D."/>
            <person name="Gorecki P."/>
            <person name="Heitman J."/>
            <person name="Hesse C."/>
            <person name="Hori C."/>
            <person name="Igarashi K."/>
            <person name="Jurgens J.A."/>
            <person name="Kallen N."/>
            <person name="Kersten P."/>
            <person name="Kohler A."/>
            <person name="Kuees U."/>
            <person name="Kumar T.K.A."/>
            <person name="Kuo A."/>
            <person name="LaButti K."/>
            <person name="Larrondo L.F."/>
            <person name="Lindquist E."/>
            <person name="Ling A."/>
            <person name="Lombard V."/>
            <person name="Lucas S."/>
            <person name="Lundell T."/>
            <person name="Martin R."/>
            <person name="McLaughlin D.J."/>
            <person name="Morgenstern I."/>
            <person name="Morin E."/>
            <person name="Murat C."/>
            <person name="Nagy L.G."/>
            <person name="Nolan M."/>
            <person name="Ohm R.A."/>
            <person name="Patyshakuliyeva A."/>
            <person name="Rokas A."/>
            <person name="Ruiz-Duenas F.J."/>
            <person name="Sabat G."/>
            <person name="Salamov A."/>
            <person name="Samejima M."/>
            <person name="Schmutz J."/>
            <person name="Slot J.C."/>
            <person name="St John F."/>
            <person name="Stenlid J."/>
            <person name="Sun H."/>
            <person name="Sun S."/>
            <person name="Syed K."/>
            <person name="Tsang A."/>
            <person name="Wiebenga A."/>
            <person name="Young D."/>
            <person name="Pisabarro A."/>
            <person name="Eastwood D.C."/>
            <person name="Martin F."/>
            <person name="Cullen D."/>
            <person name="Grigoriev I.V."/>
            <person name="Hibbett D.S."/>
        </authorList>
    </citation>
    <scope>NUCLEOTIDE SEQUENCE [LARGE SCALE GENOMIC DNA]</scope>
    <source>
        <strain evidence="2 3">MD-104</strain>
    </source>
</reference>
<dbReference type="GO" id="GO:1905762">
    <property type="term" value="F:CCR4-NOT complex binding"/>
    <property type="evidence" value="ECO:0007669"/>
    <property type="project" value="TreeGrafter"/>
</dbReference>
<dbReference type="PANTHER" id="PTHR14379:SF3">
    <property type="entry name" value="MEIOSIS REGULATOR AND MRNA STABILITY FACTOR 1"/>
    <property type="match status" value="1"/>
</dbReference>
<protein>
    <recommendedName>
        <fullName evidence="1">NYN domain-containing protein</fullName>
    </recommendedName>
</protein>
<name>A0A2H3JPR9_WOLCO</name>
<dbReference type="EMBL" id="KB468157">
    <property type="protein sequence ID" value="PCH44166.1"/>
    <property type="molecule type" value="Genomic_DNA"/>
</dbReference>